<dbReference type="Gene3D" id="3.40.50.300">
    <property type="entry name" value="P-loop containing nucleotide triphosphate hydrolases"/>
    <property type="match status" value="1"/>
</dbReference>
<organism evidence="1 2">
    <name type="scientific">Apatococcus lobatus</name>
    <dbReference type="NCBI Taxonomy" id="904363"/>
    <lineage>
        <taxon>Eukaryota</taxon>
        <taxon>Viridiplantae</taxon>
        <taxon>Chlorophyta</taxon>
        <taxon>core chlorophytes</taxon>
        <taxon>Trebouxiophyceae</taxon>
        <taxon>Chlorellales</taxon>
        <taxon>Chlorellaceae</taxon>
        <taxon>Apatococcus</taxon>
    </lineage>
</organism>
<dbReference type="PANTHER" id="PTHR47642:SF5">
    <property type="entry name" value="ATP-DEPENDENT DNA HELICASE"/>
    <property type="match status" value="1"/>
</dbReference>
<dbReference type="InterPro" id="IPR051055">
    <property type="entry name" value="PIF1_helicase"/>
</dbReference>
<dbReference type="EMBL" id="JALJOS010000009">
    <property type="protein sequence ID" value="KAK9834758.1"/>
    <property type="molecule type" value="Genomic_DNA"/>
</dbReference>
<protein>
    <recommendedName>
        <fullName evidence="3">ATP-dependent DNA helicase</fullName>
    </recommendedName>
</protein>
<gene>
    <name evidence="1" type="ORF">WJX74_009644</name>
</gene>
<comment type="caution">
    <text evidence="1">The sequence shown here is derived from an EMBL/GenBank/DDBJ whole genome shotgun (WGS) entry which is preliminary data.</text>
</comment>
<accession>A0AAW1RM47</accession>
<sequence length="249" mass="27810">MRHVSDPEYSSFLDVCRDSTPAQSVVDAVLQERSISFDAATTTASETKPILCSHRRDAELCNQIVMQRLFPASIVEVPLTGTASTDPRLAEWCKERHFHELPCVAVGCKVMLNENLDIEKGAVNGATATVLSLHSHRNELHKILVRFDHNGQEYAITRTRFKTYVLDRQRFFKRAFPLTLAYAFTVHKAQGATLPGGAILYIREAFTPGLTYVALSRVTNRSNLHIIGTLSAADIVPVDCAWFQDNVIH</sequence>
<name>A0AAW1RM47_9CHLO</name>
<proteinExistence type="predicted"/>
<dbReference type="Proteomes" id="UP001438707">
    <property type="component" value="Unassembled WGS sequence"/>
</dbReference>
<evidence type="ECO:0008006" key="3">
    <source>
        <dbReference type="Google" id="ProtNLM"/>
    </source>
</evidence>
<dbReference type="SUPFAM" id="SSF52540">
    <property type="entry name" value="P-loop containing nucleoside triphosphate hydrolases"/>
    <property type="match status" value="1"/>
</dbReference>
<evidence type="ECO:0000313" key="2">
    <source>
        <dbReference type="Proteomes" id="UP001438707"/>
    </source>
</evidence>
<evidence type="ECO:0000313" key="1">
    <source>
        <dbReference type="EMBL" id="KAK9834758.1"/>
    </source>
</evidence>
<reference evidence="1 2" key="1">
    <citation type="journal article" date="2024" name="Nat. Commun.">
        <title>Phylogenomics reveals the evolutionary origins of lichenization in chlorophyte algae.</title>
        <authorList>
            <person name="Puginier C."/>
            <person name="Libourel C."/>
            <person name="Otte J."/>
            <person name="Skaloud P."/>
            <person name="Haon M."/>
            <person name="Grisel S."/>
            <person name="Petersen M."/>
            <person name="Berrin J.G."/>
            <person name="Delaux P.M."/>
            <person name="Dal Grande F."/>
            <person name="Keller J."/>
        </authorList>
    </citation>
    <scope>NUCLEOTIDE SEQUENCE [LARGE SCALE GENOMIC DNA]</scope>
    <source>
        <strain evidence="1 2">SAG 2145</strain>
    </source>
</reference>
<dbReference type="AlphaFoldDB" id="A0AAW1RM47"/>
<dbReference type="InterPro" id="IPR027417">
    <property type="entry name" value="P-loop_NTPase"/>
</dbReference>
<dbReference type="PANTHER" id="PTHR47642">
    <property type="entry name" value="ATP-DEPENDENT DNA HELICASE"/>
    <property type="match status" value="1"/>
</dbReference>
<dbReference type="Gene3D" id="2.30.30.940">
    <property type="match status" value="1"/>
</dbReference>
<keyword evidence="2" id="KW-1185">Reference proteome</keyword>
<dbReference type="CDD" id="cd18809">
    <property type="entry name" value="SF1_C_RecD"/>
    <property type="match status" value="1"/>
</dbReference>